<proteinExistence type="inferred from homology"/>
<evidence type="ECO:0000256" key="6">
    <source>
        <dbReference type="ARBA" id="ARBA00032903"/>
    </source>
</evidence>
<dbReference type="SMART" id="SM00905">
    <property type="entry name" value="FolB"/>
    <property type="match status" value="1"/>
</dbReference>
<comment type="function">
    <text evidence="8">Catalyzes the conversion of 7,8-dihydroneopterin to 6-hydroxymethyl-7,8-dihydropterin.</text>
</comment>
<evidence type="ECO:0000256" key="1">
    <source>
        <dbReference type="ARBA" id="ARBA00001353"/>
    </source>
</evidence>
<evidence type="ECO:0000256" key="4">
    <source>
        <dbReference type="ARBA" id="ARBA00022909"/>
    </source>
</evidence>
<comment type="catalytic activity">
    <reaction evidence="7">
        <text>7,8-dihydroneopterin + O2 = 7,8-dihydroxanthopterin + glycolaldehyde + formate + H(+)</text>
        <dbReference type="Rhea" id="RHEA:45332"/>
        <dbReference type="ChEBI" id="CHEBI:15378"/>
        <dbReference type="ChEBI" id="CHEBI:15379"/>
        <dbReference type="ChEBI" id="CHEBI:15740"/>
        <dbReference type="ChEBI" id="CHEBI:17001"/>
        <dbReference type="ChEBI" id="CHEBI:17071"/>
        <dbReference type="ChEBI" id="CHEBI:85130"/>
        <dbReference type="EC" id="1.13.11.81"/>
    </reaction>
</comment>
<dbReference type="Gene3D" id="3.30.1130.10">
    <property type="match status" value="1"/>
</dbReference>
<dbReference type="GO" id="GO:0004150">
    <property type="term" value="F:dihydroneopterin aldolase activity"/>
    <property type="evidence" value="ECO:0007669"/>
    <property type="project" value="UniProtKB-UniRule"/>
</dbReference>
<dbReference type="SUPFAM" id="SSF55620">
    <property type="entry name" value="Tetrahydrobiopterin biosynthesis enzymes-like"/>
    <property type="match status" value="1"/>
</dbReference>
<dbReference type="EMBL" id="AP022561">
    <property type="protein sequence ID" value="BBX05671.1"/>
    <property type="molecule type" value="Genomic_DNA"/>
</dbReference>
<evidence type="ECO:0000313" key="10">
    <source>
        <dbReference type="EMBL" id="BBX05671.1"/>
    </source>
</evidence>
<evidence type="ECO:0000259" key="9">
    <source>
        <dbReference type="SMART" id="SM00905"/>
    </source>
</evidence>
<comment type="catalytic activity">
    <reaction evidence="1 8">
        <text>7,8-dihydroneopterin = 6-hydroxymethyl-7,8-dihydropterin + glycolaldehyde</text>
        <dbReference type="Rhea" id="RHEA:10540"/>
        <dbReference type="ChEBI" id="CHEBI:17001"/>
        <dbReference type="ChEBI" id="CHEBI:17071"/>
        <dbReference type="ChEBI" id="CHEBI:44841"/>
        <dbReference type="EC" id="4.1.2.25"/>
    </reaction>
</comment>
<dbReference type="PANTHER" id="PTHR42844">
    <property type="entry name" value="DIHYDRONEOPTERIN ALDOLASE 1-RELATED"/>
    <property type="match status" value="1"/>
</dbReference>
<feature type="domain" description="Dihydroneopterin aldolase/epimerase" evidence="9">
    <location>
        <begin position="14"/>
        <end position="126"/>
    </location>
</feature>
<evidence type="ECO:0000256" key="7">
    <source>
        <dbReference type="ARBA" id="ARBA00052077"/>
    </source>
</evidence>
<dbReference type="NCBIfam" id="TIGR00525">
    <property type="entry name" value="folB"/>
    <property type="match status" value="1"/>
</dbReference>
<keyword evidence="5 8" id="KW-0456">Lyase</keyword>
<evidence type="ECO:0000256" key="8">
    <source>
        <dbReference type="RuleBase" id="RU362079"/>
    </source>
</evidence>
<dbReference type="PANTHER" id="PTHR42844:SF1">
    <property type="entry name" value="DIHYDRONEOPTERIN ALDOLASE 1-RELATED"/>
    <property type="match status" value="1"/>
</dbReference>
<organism evidence="10 11">
    <name type="scientific">Mycolicibacterium aichiense</name>
    <dbReference type="NCBI Taxonomy" id="1799"/>
    <lineage>
        <taxon>Bacteria</taxon>
        <taxon>Bacillati</taxon>
        <taxon>Actinomycetota</taxon>
        <taxon>Actinomycetes</taxon>
        <taxon>Mycobacteriales</taxon>
        <taxon>Mycobacteriaceae</taxon>
        <taxon>Mycolicibacterium</taxon>
    </lineage>
</organism>
<dbReference type="FunFam" id="3.30.1130.10:FF:000003">
    <property type="entry name" value="7,8-dihydroneopterin aldolase"/>
    <property type="match status" value="1"/>
</dbReference>
<dbReference type="InterPro" id="IPR006157">
    <property type="entry name" value="FolB_dom"/>
</dbReference>
<dbReference type="EC" id="4.1.2.25" evidence="8"/>
<keyword evidence="11" id="KW-1185">Reference proteome</keyword>
<dbReference type="InterPro" id="IPR043133">
    <property type="entry name" value="GTP-CH-I_C/QueF"/>
</dbReference>
<dbReference type="InterPro" id="IPR006156">
    <property type="entry name" value="Dihydroneopterin_aldolase"/>
</dbReference>
<protein>
    <recommendedName>
        <fullName evidence="6 8">7,8-dihydroneopterin aldolase</fullName>
        <ecNumber evidence="8">4.1.2.25</ecNumber>
    </recommendedName>
</protein>
<dbReference type="NCBIfam" id="TIGR00526">
    <property type="entry name" value="folB_dom"/>
    <property type="match status" value="1"/>
</dbReference>
<dbReference type="GO" id="GO:0046654">
    <property type="term" value="P:tetrahydrofolate biosynthetic process"/>
    <property type="evidence" value="ECO:0007669"/>
    <property type="project" value="UniProtKB-UniRule"/>
</dbReference>
<dbReference type="Proteomes" id="UP000467327">
    <property type="component" value="Chromosome"/>
</dbReference>
<accession>A0AAD1MAJ2</accession>
<evidence type="ECO:0000256" key="2">
    <source>
        <dbReference type="ARBA" id="ARBA00005013"/>
    </source>
</evidence>
<sequence length="142" mass="15323">MAAASKQVQMADRIELRGLTVRGNHGVFDHERRDGQDFIVDITVWIDLDAAAASDDLADTFDYGTLAQRAAAIVGGPARNLIETVAGEIAEDVMNDRRVHAVEVVVHKPNAPIPLTFTDVAVVARRSRRSGRGQIVPLGGEL</sequence>
<evidence type="ECO:0000256" key="3">
    <source>
        <dbReference type="ARBA" id="ARBA00005708"/>
    </source>
</evidence>
<dbReference type="GO" id="GO:0046656">
    <property type="term" value="P:folic acid biosynthetic process"/>
    <property type="evidence" value="ECO:0007669"/>
    <property type="project" value="UniProtKB-UniRule"/>
</dbReference>
<dbReference type="KEGG" id="maic:MAIC_04740"/>
<keyword evidence="4 8" id="KW-0289">Folate biosynthesis</keyword>
<dbReference type="CDD" id="cd00534">
    <property type="entry name" value="DHNA_DHNTPE"/>
    <property type="match status" value="1"/>
</dbReference>
<dbReference type="AlphaFoldDB" id="A0AAD1MAJ2"/>
<comment type="pathway">
    <text evidence="2 8">Cofactor biosynthesis; tetrahydrofolate biosynthesis; 2-amino-4-hydroxy-6-hydroxymethyl-7,8-dihydropteridine diphosphate from 7,8-dihydroneopterin triphosphate: step 3/4.</text>
</comment>
<reference evidence="10 11" key="1">
    <citation type="journal article" date="2019" name="Emerg. Microbes Infect.">
        <title>Comprehensive subspecies identification of 175 nontuberculous mycobacteria species based on 7547 genomic profiles.</title>
        <authorList>
            <person name="Matsumoto Y."/>
            <person name="Kinjo T."/>
            <person name="Motooka D."/>
            <person name="Nabeya D."/>
            <person name="Jung N."/>
            <person name="Uechi K."/>
            <person name="Horii T."/>
            <person name="Iida T."/>
            <person name="Fujita J."/>
            <person name="Nakamura S."/>
        </authorList>
    </citation>
    <scope>NUCLEOTIDE SEQUENCE [LARGE SCALE GENOMIC DNA]</scope>
    <source>
        <strain evidence="10 11">JCM 6376</strain>
    </source>
</reference>
<evidence type="ECO:0000256" key="5">
    <source>
        <dbReference type="ARBA" id="ARBA00023239"/>
    </source>
</evidence>
<dbReference type="Pfam" id="PF02152">
    <property type="entry name" value="FolB"/>
    <property type="match status" value="1"/>
</dbReference>
<name>A0AAD1MAJ2_9MYCO</name>
<gene>
    <name evidence="10" type="primary">folB</name>
    <name evidence="10" type="ORF">MAIC_04740</name>
</gene>
<dbReference type="GO" id="GO:0005737">
    <property type="term" value="C:cytoplasm"/>
    <property type="evidence" value="ECO:0007669"/>
    <property type="project" value="TreeGrafter"/>
</dbReference>
<evidence type="ECO:0000313" key="11">
    <source>
        <dbReference type="Proteomes" id="UP000467327"/>
    </source>
</evidence>
<comment type="similarity">
    <text evidence="3 8">Belongs to the DHNA family.</text>
</comment>